<dbReference type="SUPFAM" id="SSF48179">
    <property type="entry name" value="6-phosphogluconate dehydrogenase C-terminal domain-like"/>
    <property type="match status" value="1"/>
</dbReference>
<proteinExistence type="inferred from homology"/>
<dbReference type="InterPro" id="IPR029036">
    <property type="entry name" value="P5CR_dimer"/>
</dbReference>
<keyword evidence="3" id="KW-0560">Oxidoreductase</keyword>
<evidence type="ECO:0000256" key="3">
    <source>
        <dbReference type="ARBA" id="ARBA00023002"/>
    </source>
</evidence>
<evidence type="ECO:0000259" key="4">
    <source>
        <dbReference type="Pfam" id="PF03807"/>
    </source>
</evidence>
<keyword evidence="2" id="KW-0521">NADP</keyword>
<dbReference type="HAMAP" id="MF_01925">
    <property type="entry name" value="P5C_reductase"/>
    <property type="match status" value="1"/>
</dbReference>
<dbReference type="GO" id="GO:0055129">
    <property type="term" value="P:L-proline biosynthetic process"/>
    <property type="evidence" value="ECO:0007669"/>
    <property type="project" value="TreeGrafter"/>
</dbReference>
<dbReference type="InterPro" id="IPR008927">
    <property type="entry name" value="6-PGluconate_DH-like_C_sf"/>
</dbReference>
<sequence>MMSEFRPTAIGVIGAGIMGEALISALITSGVQPSMVTISEKREDRANELIAKYGVRSASLAENVSQAQALLLVVKPQDMGSLLDEIKKSLKPETLIVTFAAGKKISFIASHLDGAHPIIRVMPNTPALVGEGMAAISPGPNVSNSHTQFVRDFLEATGRVVEVEEDLQDAVTAMSGSGPAYFFAFIEAMVSAGEELGLSHEVATELSVQTMVGASKLLTTSGKSATILRENVTSPKGTTAAGLASFNQANFTQIIKDAIRAARDRSQELA</sequence>
<dbReference type="Gene3D" id="1.10.3730.10">
    <property type="entry name" value="ProC C-terminal domain-like"/>
    <property type="match status" value="1"/>
</dbReference>
<dbReference type="PIRSF" id="PIRSF000193">
    <property type="entry name" value="Pyrrol-5-carb_rd"/>
    <property type="match status" value="1"/>
</dbReference>
<feature type="domain" description="Pyrroline-5-carboxylate reductase dimerisation" evidence="5">
    <location>
        <begin position="165"/>
        <end position="269"/>
    </location>
</feature>
<dbReference type="GO" id="GO:0004735">
    <property type="term" value="F:pyrroline-5-carboxylate reductase activity"/>
    <property type="evidence" value="ECO:0007669"/>
    <property type="project" value="InterPro"/>
</dbReference>
<dbReference type="FunFam" id="1.10.3730.10:FF:000001">
    <property type="entry name" value="Pyrroline-5-carboxylate reductase"/>
    <property type="match status" value="1"/>
</dbReference>
<evidence type="ECO:0000256" key="2">
    <source>
        <dbReference type="ARBA" id="ARBA00022857"/>
    </source>
</evidence>
<protein>
    <submittedName>
        <fullName evidence="6">Unannotated protein</fullName>
    </submittedName>
</protein>
<evidence type="ECO:0000259" key="5">
    <source>
        <dbReference type="Pfam" id="PF14748"/>
    </source>
</evidence>
<accession>A0A6J7I5R9</accession>
<name>A0A6J7I5R9_9ZZZZ</name>
<feature type="domain" description="Pyrroline-5-carboxylate reductase catalytic N-terminal" evidence="4">
    <location>
        <begin position="10"/>
        <end position="101"/>
    </location>
</feature>
<evidence type="ECO:0000313" key="6">
    <source>
        <dbReference type="EMBL" id="CAB4926031.1"/>
    </source>
</evidence>
<dbReference type="PANTHER" id="PTHR11645:SF0">
    <property type="entry name" value="PYRROLINE-5-CARBOXYLATE REDUCTASE 3"/>
    <property type="match status" value="1"/>
</dbReference>
<dbReference type="PROSITE" id="PS00521">
    <property type="entry name" value="P5CR"/>
    <property type="match status" value="1"/>
</dbReference>
<dbReference type="InterPro" id="IPR036291">
    <property type="entry name" value="NAD(P)-bd_dom_sf"/>
</dbReference>
<dbReference type="InterPro" id="IPR000304">
    <property type="entry name" value="Pyrroline-COOH_reductase"/>
</dbReference>
<dbReference type="EMBL" id="CAFBRB010000012">
    <property type="protein sequence ID" value="CAB5071799.1"/>
    <property type="molecule type" value="Genomic_DNA"/>
</dbReference>
<dbReference type="Pfam" id="PF14748">
    <property type="entry name" value="P5CR_dimer"/>
    <property type="match status" value="1"/>
</dbReference>
<organism evidence="6">
    <name type="scientific">freshwater metagenome</name>
    <dbReference type="NCBI Taxonomy" id="449393"/>
    <lineage>
        <taxon>unclassified sequences</taxon>
        <taxon>metagenomes</taxon>
        <taxon>ecological metagenomes</taxon>
    </lineage>
</organism>
<comment type="similarity">
    <text evidence="1">Belongs to the pyrroline-5-carboxylate reductase family.</text>
</comment>
<dbReference type="Pfam" id="PF03807">
    <property type="entry name" value="F420_oxidored"/>
    <property type="match status" value="1"/>
</dbReference>
<dbReference type="PANTHER" id="PTHR11645">
    <property type="entry name" value="PYRROLINE-5-CARBOXYLATE REDUCTASE"/>
    <property type="match status" value="1"/>
</dbReference>
<gene>
    <name evidence="6" type="ORF">UFOPK3707_00610</name>
    <name evidence="7" type="ORF">UFOPK4401_00222</name>
</gene>
<dbReference type="NCBIfam" id="TIGR00112">
    <property type="entry name" value="proC"/>
    <property type="match status" value="1"/>
</dbReference>
<dbReference type="Gene3D" id="3.40.50.720">
    <property type="entry name" value="NAD(P)-binding Rossmann-like Domain"/>
    <property type="match status" value="1"/>
</dbReference>
<dbReference type="AlphaFoldDB" id="A0A6J7I5R9"/>
<evidence type="ECO:0000256" key="1">
    <source>
        <dbReference type="ARBA" id="ARBA00005525"/>
    </source>
</evidence>
<dbReference type="SUPFAM" id="SSF51735">
    <property type="entry name" value="NAD(P)-binding Rossmann-fold domains"/>
    <property type="match status" value="1"/>
</dbReference>
<dbReference type="InterPro" id="IPR028939">
    <property type="entry name" value="P5C_Rdtase_cat_N"/>
</dbReference>
<evidence type="ECO:0000313" key="7">
    <source>
        <dbReference type="EMBL" id="CAB5071799.1"/>
    </source>
</evidence>
<reference evidence="6" key="1">
    <citation type="submission" date="2020-05" db="EMBL/GenBank/DDBJ databases">
        <authorList>
            <person name="Chiriac C."/>
            <person name="Salcher M."/>
            <person name="Ghai R."/>
            <person name="Kavagutti S V."/>
        </authorList>
    </citation>
    <scope>NUCLEOTIDE SEQUENCE</scope>
</reference>
<dbReference type="EMBL" id="CAFBMY010000080">
    <property type="protein sequence ID" value="CAB4926031.1"/>
    <property type="molecule type" value="Genomic_DNA"/>
</dbReference>
<dbReference type="InterPro" id="IPR053790">
    <property type="entry name" value="P5CR-like_CS"/>
</dbReference>